<dbReference type="PANTHER" id="PTHR33099:SF7">
    <property type="entry name" value="MYND-TYPE DOMAIN-CONTAINING PROTEIN"/>
    <property type="match status" value="1"/>
</dbReference>
<evidence type="ECO:0000313" key="3">
    <source>
        <dbReference type="Proteomes" id="UP000077051"/>
    </source>
</evidence>
<sequence>MTTEGEDNNNLIVILSDDDEDAVALNDNGKRPHANRHDNQHNSPHTRHNHSLMYGDDDEEEAYPDDDEDYLDEQDQDMDTEEEEYAFYEQQEMKKNAIFLNRSLPEDHESVIVSERDQVNTLQEINDVFQELKDNVLSANVSVRDVETSYSCGGSLDEEAPSIAMNVRGVSGPIAFPLDEKDAASILQAHAASVVSNDKGDPLRLNLDVAQLEINKTFEAYLTQNLLVDVMENLGVDAVVAKNTTLVANQFHIVANTGTLALSDSLNEAAYGTVVLVLPSDFCNGEVLVSYNDDQASYQPEEAAFESCCYYMAWYNNVKTHFEPVSEGHLLAISFSLIHNDTVHKATSDYLQKRRLQIANGELSPAEMEQSKPYVDRAITWFTNNSATRSFPIFFMLDYKYGAPLLCINDLKRPDKMLAKVLKQAAEDADFLMFLGTVEREVEGKVYEEGRPHDVTNKKEGDDCPIDEEGIYITQKAIYDEYILKKLFDDASGKNILETSIVLDSGDHPAIIQGPRWYSRCKPANVEYSGTVEVEDVTVKYYYAETQALVFLPKSKLPSLLKMSNREPIAETSDTSTALASTTTTTITTTVATTETTAVA</sequence>
<feature type="region of interest" description="Disordered" evidence="1">
    <location>
        <begin position="1"/>
        <end position="82"/>
    </location>
</feature>
<evidence type="ECO:0000256" key="1">
    <source>
        <dbReference type="SAM" id="MobiDB-lite"/>
    </source>
</evidence>
<dbReference type="AlphaFoldDB" id="A0A162TGU9"/>
<protein>
    <submittedName>
        <fullName evidence="2">Uncharacterized protein</fullName>
    </submittedName>
</protein>
<organism evidence="2 3">
    <name type="scientific">Mucor lusitanicus CBS 277.49</name>
    <dbReference type="NCBI Taxonomy" id="747725"/>
    <lineage>
        <taxon>Eukaryota</taxon>
        <taxon>Fungi</taxon>
        <taxon>Fungi incertae sedis</taxon>
        <taxon>Mucoromycota</taxon>
        <taxon>Mucoromycotina</taxon>
        <taxon>Mucoromycetes</taxon>
        <taxon>Mucorales</taxon>
        <taxon>Mucorineae</taxon>
        <taxon>Mucoraceae</taxon>
        <taxon>Mucor</taxon>
    </lineage>
</organism>
<dbReference type="OrthoDB" id="124582at2759"/>
<comment type="caution">
    <text evidence="2">The sequence shown here is derived from an EMBL/GenBank/DDBJ whole genome shotgun (WGS) entry which is preliminary data.</text>
</comment>
<dbReference type="VEuPathDB" id="FungiDB:MUCCIDRAFT_161222"/>
<dbReference type="PANTHER" id="PTHR33099">
    <property type="entry name" value="FE2OG DIOXYGENASE DOMAIN-CONTAINING PROTEIN"/>
    <property type="match status" value="1"/>
</dbReference>
<keyword evidence="3" id="KW-1185">Reference proteome</keyword>
<evidence type="ECO:0000313" key="2">
    <source>
        <dbReference type="EMBL" id="OAD04482.1"/>
    </source>
</evidence>
<accession>A0A162TGU9</accession>
<dbReference type="EMBL" id="AMYB01000003">
    <property type="protein sequence ID" value="OAD04482.1"/>
    <property type="molecule type" value="Genomic_DNA"/>
</dbReference>
<proteinExistence type="predicted"/>
<gene>
    <name evidence="2" type="ORF">MUCCIDRAFT_161222</name>
</gene>
<feature type="compositionally biased region" description="Acidic residues" evidence="1">
    <location>
        <begin position="55"/>
        <end position="82"/>
    </location>
</feature>
<dbReference type="Proteomes" id="UP000077051">
    <property type="component" value="Unassembled WGS sequence"/>
</dbReference>
<name>A0A162TGU9_MUCCL</name>
<reference evidence="2 3" key="1">
    <citation type="submission" date="2015-06" db="EMBL/GenBank/DDBJ databases">
        <title>Expansion of signal transduction pathways in fungi by whole-genome duplication.</title>
        <authorList>
            <consortium name="DOE Joint Genome Institute"/>
            <person name="Corrochano L.M."/>
            <person name="Kuo A."/>
            <person name="Marcet-Houben M."/>
            <person name="Polaino S."/>
            <person name="Salamov A."/>
            <person name="Villalobos J.M."/>
            <person name="Alvarez M.I."/>
            <person name="Avalos J."/>
            <person name="Benito E.P."/>
            <person name="Benoit I."/>
            <person name="Burger G."/>
            <person name="Camino L.P."/>
            <person name="Canovas D."/>
            <person name="Cerda-Olmedo E."/>
            <person name="Cheng J.-F."/>
            <person name="Dominguez A."/>
            <person name="Elias M."/>
            <person name="Eslava A.P."/>
            <person name="Glaser F."/>
            <person name="Grimwood J."/>
            <person name="Gutierrez G."/>
            <person name="Heitman J."/>
            <person name="Henrissat B."/>
            <person name="Iturriaga E.A."/>
            <person name="Lang B.F."/>
            <person name="Lavin J.L."/>
            <person name="Lee S."/>
            <person name="Li W."/>
            <person name="Lindquist E."/>
            <person name="Lopez-Garcia S."/>
            <person name="Luque E.M."/>
            <person name="Marcos A.T."/>
            <person name="Martin J."/>
            <person name="Mccluskey K."/>
            <person name="Medina H.R."/>
            <person name="Miralles-Duran A."/>
            <person name="Miyazaki A."/>
            <person name="Munoz-Torres E."/>
            <person name="Oguiza J.A."/>
            <person name="Ohm R."/>
            <person name="Olmedo M."/>
            <person name="Orejas M."/>
            <person name="Ortiz-Castellanos L."/>
            <person name="Pisabarro A.G."/>
            <person name="Rodriguez-Romero J."/>
            <person name="Ruiz-Herrera J."/>
            <person name="Ruiz-Vazquez R."/>
            <person name="Sanz C."/>
            <person name="Schackwitz W."/>
            <person name="Schmutz J."/>
            <person name="Shahriari M."/>
            <person name="Shelest E."/>
            <person name="Silva-Franco F."/>
            <person name="Soanes D."/>
            <person name="Syed K."/>
            <person name="Tagua V.G."/>
            <person name="Talbot N.J."/>
            <person name="Thon M."/>
            <person name="De Vries R.P."/>
            <person name="Wiebenga A."/>
            <person name="Yadav J.S."/>
            <person name="Braun E.L."/>
            <person name="Baker S."/>
            <person name="Garre V."/>
            <person name="Horwitz B."/>
            <person name="Torres-Martinez S."/>
            <person name="Idnurm A."/>
            <person name="Herrera-Estrella A."/>
            <person name="Gabaldon T."/>
            <person name="Grigoriev I.V."/>
        </authorList>
    </citation>
    <scope>NUCLEOTIDE SEQUENCE [LARGE SCALE GENOMIC DNA]</scope>
    <source>
        <strain evidence="2 3">CBS 277.49</strain>
    </source>
</reference>